<dbReference type="OMA" id="RESEPYQ"/>
<dbReference type="SUPFAM" id="SSF52113">
    <property type="entry name" value="BRCT domain"/>
    <property type="match status" value="1"/>
</dbReference>
<evidence type="ECO:0000256" key="3">
    <source>
        <dbReference type="ARBA" id="ARBA00022552"/>
    </source>
</evidence>
<dbReference type="Pfam" id="PF16589">
    <property type="entry name" value="BRCT_2"/>
    <property type="match status" value="1"/>
</dbReference>
<comment type="caution">
    <text evidence="6">The sequence shown here is derived from an EMBL/GenBank/DDBJ whole genome shotgun (WGS) entry which is preliminary data.</text>
</comment>
<evidence type="ECO:0000256" key="1">
    <source>
        <dbReference type="ARBA" id="ARBA00004123"/>
    </source>
</evidence>
<reference evidence="7" key="2">
    <citation type="submission" date="2015-07" db="EMBL/GenBank/DDBJ databases">
        <title>Contrasting host-pathogen interactions and genome evolution in two generalist and specialist microsporidian pathogens of mosquitoes.</title>
        <authorList>
            <consortium name="The Broad Institute Genomics Platform"/>
            <consortium name="The Broad Institute Genome Sequencing Center for Infectious Disease"/>
            <person name="Cuomo C.A."/>
            <person name="Sanscrainte N.D."/>
            <person name="Goldberg J.M."/>
            <person name="Heiman D."/>
            <person name="Young S."/>
            <person name="Zeng Q."/>
            <person name="Becnel J.J."/>
            <person name="Birren B.W."/>
        </authorList>
    </citation>
    <scope>NUCLEOTIDE SEQUENCE [LARGE SCALE GENOMIC DNA]</scope>
    <source>
        <strain evidence="7">USNM 41457</strain>
    </source>
</reference>
<dbReference type="AlphaFoldDB" id="J8ZTC5"/>
<comment type="subcellular location">
    <subcellularLocation>
        <location evidence="1">Nucleus</location>
    </subcellularLocation>
</comment>
<dbReference type="InterPro" id="IPR001357">
    <property type="entry name" value="BRCT_dom"/>
</dbReference>
<name>J8ZTC5_EDHAE</name>
<proteinExistence type="predicted"/>
<evidence type="ECO:0000259" key="5">
    <source>
        <dbReference type="PROSITE" id="PS50172"/>
    </source>
</evidence>
<protein>
    <recommendedName>
        <fullName evidence="5">BRCT domain-containing protein</fullName>
    </recommendedName>
</protein>
<dbReference type="GO" id="GO:0000463">
    <property type="term" value="P:maturation of LSU-rRNA from tricistronic rRNA transcript (SSU-rRNA, 5.8S rRNA, LSU-rRNA)"/>
    <property type="evidence" value="ECO:0007669"/>
    <property type="project" value="TreeGrafter"/>
</dbReference>
<dbReference type="Proteomes" id="UP000003163">
    <property type="component" value="Unassembled WGS sequence"/>
</dbReference>
<evidence type="ECO:0000256" key="4">
    <source>
        <dbReference type="ARBA" id="ARBA00023242"/>
    </source>
</evidence>
<evidence type="ECO:0000313" key="7">
    <source>
        <dbReference type="Proteomes" id="UP000003163"/>
    </source>
</evidence>
<dbReference type="STRING" id="1003232.J8ZTC5"/>
<dbReference type="GO" id="GO:0070545">
    <property type="term" value="C:PeBoW complex"/>
    <property type="evidence" value="ECO:0007669"/>
    <property type="project" value="TreeGrafter"/>
</dbReference>
<organism evidence="6 7">
    <name type="scientific">Edhazardia aedis (strain USNM 41457)</name>
    <name type="common">Microsporidian parasite</name>
    <dbReference type="NCBI Taxonomy" id="1003232"/>
    <lineage>
        <taxon>Eukaryota</taxon>
        <taxon>Fungi</taxon>
        <taxon>Fungi incertae sedis</taxon>
        <taxon>Microsporidia</taxon>
        <taxon>Edhazardia</taxon>
    </lineage>
</organism>
<gene>
    <name evidence="6" type="ORF">EDEG_02667</name>
</gene>
<dbReference type="Pfam" id="PF06732">
    <property type="entry name" value="Pescadillo_N"/>
    <property type="match status" value="1"/>
</dbReference>
<evidence type="ECO:0000313" key="6">
    <source>
        <dbReference type="EMBL" id="EJW02938.1"/>
    </source>
</evidence>
<keyword evidence="4" id="KW-0539">Nucleus</keyword>
<dbReference type="GO" id="GO:0003723">
    <property type="term" value="F:RNA binding"/>
    <property type="evidence" value="ECO:0007669"/>
    <property type="project" value="TreeGrafter"/>
</dbReference>
<keyword evidence="7" id="KW-1185">Reference proteome</keyword>
<feature type="domain" description="BRCT" evidence="5">
    <location>
        <begin position="362"/>
        <end position="440"/>
    </location>
</feature>
<evidence type="ECO:0000256" key="2">
    <source>
        <dbReference type="ARBA" id="ARBA00022517"/>
    </source>
</evidence>
<dbReference type="PANTHER" id="PTHR12221">
    <property type="entry name" value="PESCADILLO - RELATED"/>
    <property type="match status" value="1"/>
</dbReference>
<dbReference type="HOGENOM" id="CLU_019619_0_0_1"/>
<dbReference type="Gene3D" id="3.40.50.10190">
    <property type="entry name" value="BRCT domain"/>
    <property type="match status" value="1"/>
</dbReference>
<dbReference type="EMBL" id="AFBI03000050">
    <property type="protein sequence ID" value="EJW02938.1"/>
    <property type="molecule type" value="Genomic_DNA"/>
</dbReference>
<reference evidence="6 7" key="1">
    <citation type="submission" date="2011-08" db="EMBL/GenBank/DDBJ databases">
        <authorList>
            <person name="Liu Z.J."/>
            <person name="Shi F.L."/>
            <person name="Lu J.Q."/>
            <person name="Li M."/>
            <person name="Wang Z.L."/>
        </authorList>
    </citation>
    <scope>NUCLEOTIDE SEQUENCE [LARGE SCALE GENOMIC DNA]</scope>
    <source>
        <strain evidence="6 7">USNM 41457</strain>
    </source>
</reference>
<dbReference type="OrthoDB" id="10264910at2759"/>
<keyword evidence="3" id="KW-0698">rRNA processing</keyword>
<dbReference type="PROSITE" id="PS50172">
    <property type="entry name" value="BRCT"/>
    <property type="match status" value="1"/>
</dbReference>
<sequence>MAKKRYGKPIKKYVSLRKGASILRLTKQEFKELVVLENTVPVTAKAKQRLDSNGKIYYKIGDVCDLYRRKTYDIIKARRNAESKRAEYLKYEMIDKLENMQEPELNLNELIKKKYPNLNSATIGLTETLNILNVLKAVLFKFCDENNNSVSAKSFLIENKKIENKAHESQIDTSTNQNEMMKDDLLSLKTSKLGFSDQNDNTNNVRKPVSNLKNLNQKKTKETPQLIISRKRDNNVKITFKKVSGESNVKENSVIVINPDTPTNIVKSVNINIIDIEKELEKFKSIVTEFSCLKSAFINKTGITFLCEFKNVEVMWTERFSCENIDISAFNHETILNLYNISLHHLRLMNNKLQSLLKLKKDSINIFKGLSFYIEKQINNLVWLIQYCGGEIVSSPEHADFFVGENSPEYLDLAKKYVQPQFIYDCFNKRDLLDYRQYSIGAILPLHECPFEEITEVNIDHSILPLLSKNKQQRILKIVDETKKLLQDD</sequence>
<dbReference type="InParanoid" id="J8ZTC5"/>
<keyword evidence="2" id="KW-0690">Ribosome biogenesis</keyword>
<dbReference type="VEuPathDB" id="MicrosporidiaDB:EDEG_02667"/>
<dbReference type="InterPro" id="IPR010613">
    <property type="entry name" value="PES"/>
</dbReference>
<dbReference type="PANTHER" id="PTHR12221:SF6">
    <property type="entry name" value="PESCADILLO HOMOLOG"/>
    <property type="match status" value="1"/>
</dbReference>
<dbReference type="InterPro" id="IPR036420">
    <property type="entry name" value="BRCT_dom_sf"/>
</dbReference>
<accession>J8ZTC5</accession>